<dbReference type="EMBL" id="BAABBX010000013">
    <property type="protein sequence ID" value="GAA4188877.1"/>
    <property type="molecule type" value="Genomic_DNA"/>
</dbReference>
<organism evidence="1 2">
    <name type="scientific">Gryllotalpicola kribbensis</name>
    <dbReference type="NCBI Taxonomy" id="993084"/>
    <lineage>
        <taxon>Bacteria</taxon>
        <taxon>Bacillati</taxon>
        <taxon>Actinomycetota</taxon>
        <taxon>Actinomycetes</taxon>
        <taxon>Micrococcales</taxon>
        <taxon>Microbacteriaceae</taxon>
        <taxon>Gryllotalpicola</taxon>
    </lineage>
</organism>
<proteinExistence type="predicted"/>
<dbReference type="Proteomes" id="UP001500213">
    <property type="component" value="Unassembled WGS sequence"/>
</dbReference>
<comment type="caution">
    <text evidence="1">The sequence shown here is derived from an EMBL/GenBank/DDBJ whole genome shotgun (WGS) entry which is preliminary data.</text>
</comment>
<evidence type="ECO:0000313" key="1">
    <source>
        <dbReference type="EMBL" id="GAA4188877.1"/>
    </source>
</evidence>
<evidence type="ECO:0000313" key="2">
    <source>
        <dbReference type="Proteomes" id="UP001500213"/>
    </source>
</evidence>
<dbReference type="RefSeq" id="WP_344775619.1">
    <property type="nucleotide sequence ID" value="NZ_BAABBX010000013.1"/>
</dbReference>
<reference evidence="2" key="1">
    <citation type="journal article" date="2019" name="Int. J. Syst. Evol. Microbiol.">
        <title>The Global Catalogue of Microorganisms (GCM) 10K type strain sequencing project: providing services to taxonomists for standard genome sequencing and annotation.</title>
        <authorList>
            <consortium name="The Broad Institute Genomics Platform"/>
            <consortium name="The Broad Institute Genome Sequencing Center for Infectious Disease"/>
            <person name="Wu L."/>
            <person name="Ma J."/>
        </authorList>
    </citation>
    <scope>NUCLEOTIDE SEQUENCE [LARGE SCALE GENOMIC DNA]</scope>
    <source>
        <strain evidence="2">JCM 17593</strain>
    </source>
</reference>
<protein>
    <submittedName>
        <fullName evidence="1">Uncharacterized protein</fullName>
    </submittedName>
</protein>
<accession>A0ABP8ARM4</accession>
<sequence length="74" mass="8239">MITLAVGIRRTREDQAQFGDIVIVDDDGSFSAPAGWKSIIDRRLRGRARIDGQTVVEAIRAIADRQHTLVHEVV</sequence>
<keyword evidence="2" id="KW-1185">Reference proteome</keyword>
<name>A0ABP8ARM4_9MICO</name>
<gene>
    <name evidence="1" type="ORF">GCM10022288_15840</name>
</gene>